<dbReference type="InterPro" id="IPR006521">
    <property type="entry name" value="Tail_protein_I"/>
</dbReference>
<protein>
    <recommendedName>
        <fullName evidence="3">Phage tail protein</fullName>
    </recommendedName>
</protein>
<dbReference type="Proteomes" id="UP000296159">
    <property type="component" value="Unassembled WGS sequence"/>
</dbReference>
<dbReference type="Pfam" id="PF09684">
    <property type="entry name" value="Tail_P2_I"/>
    <property type="match status" value="1"/>
</dbReference>
<evidence type="ECO:0008006" key="3">
    <source>
        <dbReference type="Google" id="ProtNLM"/>
    </source>
</evidence>
<reference evidence="1 2" key="1">
    <citation type="submission" date="2018-04" db="EMBL/GenBank/DDBJ databases">
        <title>Brenneria corticis sp.nov.</title>
        <authorList>
            <person name="Li Y."/>
        </authorList>
    </citation>
    <scope>NUCLEOTIDE SEQUENCE [LARGE SCALE GENOMIC DNA]</scope>
    <source>
        <strain evidence="1 2">CFCC 11842</strain>
    </source>
</reference>
<proteinExistence type="predicted"/>
<gene>
    <name evidence="1" type="ORF">DDT56_05100</name>
</gene>
<dbReference type="AlphaFoldDB" id="A0A2U1U9A2"/>
<evidence type="ECO:0000313" key="2">
    <source>
        <dbReference type="Proteomes" id="UP000296159"/>
    </source>
</evidence>
<accession>A0A2U1U9A2</accession>
<dbReference type="EMBL" id="QDKH01000005">
    <property type="protein sequence ID" value="PWC18248.1"/>
    <property type="molecule type" value="Genomic_DNA"/>
</dbReference>
<organism evidence="1 2">
    <name type="scientific">Brenneria corticis</name>
    <dbReference type="NCBI Taxonomy" id="2173106"/>
    <lineage>
        <taxon>Bacteria</taxon>
        <taxon>Pseudomonadati</taxon>
        <taxon>Pseudomonadota</taxon>
        <taxon>Gammaproteobacteria</taxon>
        <taxon>Enterobacterales</taxon>
        <taxon>Pectobacteriaceae</taxon>
        <taxon>Brenneria</taxon>
    </lineage>
</organism>
<name>A0A2U1U9A2_9GAMM</name>
<sequence length="210" mass="24183">MPEFQQNLDGLRLPSWMDKGEPAKLLRASKRYWQQVNGWMRWPLQQLDAETCPVPLLNVLAYQRDIERFNGEPLSLYRKRVKYAFINAQDAGSVTGFIHIFARLDVGDIQLKERQAGYDWDVILVRINDEQLSTYNTLMMNLVRQYGRTCRRYAFDVSNTAPIRLHAGTFSHDAAYYAATAQVRHGLISLGQPIKAPQFTASTEYYTASL</sequence>
<keyword evidence="2" id="KW-1185">Reference proteome</keyword>
<evidence type="ECO:0000313" key="1">
    <source>
        <dbReference type="EMBL" id="PWC18248.1"/>
    </source>
</evidence>
<comment type="caution">
    <text evidence="1">The sequence shown here is derived from an EMBL/GenBank/DDBJ whole genome shotgun (WGS) entry which is preliminary data.</text>
</comment>
<dbReference type="RefSeq" id="WP_136165404.1">
    <property type="nucleotide sequence ID" value="NZ_KZ819073.1"/>
</dbReference>